<dbReference type="STRING" id="1121442.SAMN02745702_00016"/>
<keyword evidence="3" id="KW-0597">Phosphoprotein</keyword>
<feature type="domain" description="PAS" evidence="6">
    <location>
        <begin position="233"/>
        <end position="303"/>
    </location>
</feature>
<evidence type="ECO:0000256" key="2">
    <source>
        <dbReference type="ARBA" id="ARBA00012438"/>
    </source>
</evidence>
<dbReference type="InterPro" id="IPR013656">
    <property type="entry name" value="PAS_4"/>
</dbReference>
<dbReference type="AlphaFoldDB" id="A0A1T4VCY7"/>
<dbReference type="InterPro" id="IPR010744">
    <property type="entry name" value="Phage_CI_N"/>
</dbReference>
<feature type="domain" description="PAS" evidence="6">
    <location>
        <begin position="353"/>
        <end position="429"/>
    </location>
</feature>
<evidence type="ECO:0000256" key="5">
    <source>
        <dbReference type="ARBA" id="ARBA00022777"/>
    </source>
</evidence>
<organism evidence="7 8">
    <name type="scientific">Desulfobaculum bizertense DSM 18034</name>
    <dbReference type="NCBI Taxonomy" id="1121442"/>
    <lineage>
        <taxon>Bacteria</taxon>
        <taxon>Pseudomonadati</taxon>
        <taxon>Thermodesulfobacteriota</taxon>
        <taxon>Desulfovibrionia</taxon>
        <taxon>Desulfovibrionales</taxon>
        <taxon>Desulfovibrionaceae</taxon>
        <taxon>Desulfobaculum</taxon>
    </lineage>
</organism>
<dbReference type="Pfam" id="PF08448">
    <property type="entry name" value="PAS_4"/>
    <property type="match status" value="2"/>
</dbReference>
<dbReference type="InterPro" id="IPR000014">
    <property type="entry name" value="PAS"/>
</dbReference>
<feature type="domain" description="PAS" evidence="6">
    <location>
        <begin position="4"/>
        <end position="74"/>
    </location>
</feature>
<protein>
    <recommendedName>
        <fullName evidence="2">histidine kinase</fullName>
        <ecNumber evidence="2">2.7.13.3</ecNumber>
    </recommendedName>
</protein>
<dbReference type="RefSeq" id="WP_078683353.1">
    <property type="nucleotide sequence ID" value="NZ_FUYA01000001.1"/>
</dbReference>
<evidence type="ECO:0000259" key="6">
    <source>
        <dbReference type="PROSITE" id="PS50112"/>
    </source>
</evidence>
<dbReference type="InterPro" id="IPR010982">
    <property type="entry name" value="Lambda_DNA-bd_dom_sf"/>
</dbReference>
<dbReference type="SMART" id="SM00091">
    <property type="entry name" value="PAS"/>
    <property type="match status" value="4"/>
</dbReference>
<evidence type="ECO:0000313" key="8">
    <source>
        <dbReference type="Proteomes" id="UP000189733"/>
    </source>
</evidence>
<dbReference type="Gene3D" id="3.30.450.20">
    <property type="entry name" value="PAS domain"/>
    <property type="match status" value="4"/>
</dbReference>
<comment type="catalytic activity">
    <reaction evidence="1">
        <text>ATP + protein L-histidine = ADP + protein N-phospho-L-histidine.</text>
        <dbReference type="EC" id="2.7.13.3"/>
    </reaction>
</comment>
<dbReference type="OrthoDB" id="9814202at2"/>
<accession>A0A1T4VCY7</accession>
<dbReference type="Pfam" id="PF13426">
    <property type="entry name" value="PAS_9"/>
    <property type="match status" value="1"/>
</dbReference>
<dbReference type="PANTHER" id="PTHR43304">
    <property type="entry name" value="PHYTOCHROME-LIKE PROTEIN CPH1"/>
    <property type="match status" value="1"/>
</dbReference>
<dbReference type="EMBL" id="FUYA01000001">
    <property type="protein sequence ID" value="SKA62738.1"/>
    <property type="molecule type" value="Genomic_DNA"/>
</dbReference>
<dbReference type="InterPro" id="IPR001610">
    <property type="entry name" value="PAC"/>
</dbReference>
<keyword evidence="5" id="KW-0418">Kinase</keyword>
<dbReference type="GO" id="GO:0003677">
    <property type="term" value="F:DNA binding"/>
    <property type="evidence" value="ECO:0007669"/>
    <property type="project" value="InterPro"/>
</dbReference>
<keyword evidence="4" id="KW-0808">Transferase</keyword>
<proteinExistence type="predicted"/>
<dbReference type="Pfam" id="PF07022">
    <property type="entry name" value="Phage_CI_repr"/>
    <property type="match status" value="1"/>
</dbReference>
<dbReference type="Gene3D" id="1.10.260.40">
    <property type="entry name" value="lambda repressor-like DNA-binding domains"/>
    <property type="match status" value="1"/>
</dbReference>
<evidence type="ECO:0000256" key="4">
    <source>
        <dbReference type="ARBA" id="ARBA00022679"/>
    </source>
</evidence>
<dbReference type="CDD" id="cd00130">
    <property type="entry name" value="PAS"/>
    <property type="match status" value="4"/>
</dbReference>
<reference evidence="7 8" key="1">
    <citation type="submission" date="2017-02" db="EMBL/GenBank/DDBJ databases">
        <authorList>
            <person name="Peterson S.W."/>
        </authorList>
    </citation>
    <scope>NUCLEOTIDE SEQUENCE [LARGE SCALE GENOMIC DNA]</scope>
    <source>
        <strain evidence="7 8">DSM 18034</strain>
    </source>
</reference>
<dbReference type="InterPro" id="IPR052162">
    <property type="entry name" value="Sensor_kinase/Photoreceptor"/>
</dbReference>
<dbReference type="EC" id="2.7.13.3" evidence="2"/>
<dbReference type="SUPFAM" id="SSF55785">
    <property type="entry name" value="PYP-like sensor domain (PAS domain)"/>
    <property type="match status" value="4"/>
</dbReference>
<name>A0A1T4VCY7_9BACT</name>
<sequence length="554" mass="62921">MQDQLEFYSKGLEDFQDCGVVFRRDGTLLFANEAYLKKRGMSKEDALGRNIFDLIDPMEEETLRGAVLQAVDSTHMCEIVLRMRTLDGSGVRQFRWQGMEILTPEGQENLIVAQGRPLHPLGEDDDSVMGFTISTNGNILDVSEDICTMCGYTREEVLNVNTSQLYYTPEERRTIRNLLRRGGIERGQVTLRCKDGSPMNFLFTVQPVRDAKGHIRSFSGYFIPSGFPHAARLVKDFTPVVNALPDIAWAQGRDHRLVAVNDAYCDAFGLSRDKVLGHLEADFLPPEQAQLLVQAAINVFQERREIITPMAPHFNGQERWYRIVRRPVFDDANREVIGLVGICRDITSAVKQETEYMRSLGEESFDALIVIDGEGRIIRRASKVLDPPVLGDEAGVGRVAGDLTQIVDILHSDDLELAQEAMRKVMTRKKPLSFECRVRNRSRRYTRVFIRAHYNDRFFDEPRMYVNVRDLSHAESLRSAESVLSRLREATSSETWKELAAFLNVSSASVSNARKNNRIPPDWLITVGARTDTSIDWLLTGLGPQHRKHVVMEE</sequence>
<dbReference type="InterPro" id="IPR035965">
    <property type="entry name" value="PAS-like_dom_sf"/>
</dbReference>
<dbReference type="GO" id="GO:0045892">
    <property type="term" value="P:negative regulation of DNA-templated transcription"/>
    <property type="evidence" value="ECO:0007669"/>
    <property type="project" value="InterPro"/>
</dbReference>
<dbReference type="PANTHER" id="PTHR43304:SF1">
    <property type="entry name" value="PAC DOMAIN-CONTAINING PROTEIN"/>
    <property type="match status" value="1"/>
</dbReference>
<dbReference type="NCBIfam" id="TIGR00229">
    <property type="entry name" value="sensory_box"/>
    <property type="match status" value="3"/>
</dbReference>
<dbReference type="SMART" id="SM00086">
    <property type="entry name" value="PAC"/>
    <property type="match status" value="4"/>
</dbReference>
<gene>
    <name evidence="7" type="ORF">SAMN02745702_00016</name>
</gene>
<evidence type="ECO:0000256" key="1">
    <source>
        <dbReference type="ARBA" id="ARBA00000085"/>
    </source>
</evidence>
<feature type="domain" description="PAS" evidence="6">
    <location>
        <begin position="131"/>
        <end position="181"/>
    </location>
</feature>
<evidence type="ECO:0000313" key="7">
    <source>
        <dbReference type="EMBL" id="SKA62738.1"/>
    </source>
</evidence>
<keyword evidence="8" id="KW-1185">Reference proteome</keyword>
<evidence type="ECO:0000256" key="3">
    <source>
        <dbReference type="ARBA" id="ARBA00022553"/>
    </source>
</evidence>
<dbReference type="Proteomes" id="UP000189733">
    <property type="component" value="Unassembled WGS sequence"/>
</dbReference>
<dbReference type="PROSITE" id="PS50112">
    <property type="entry name" value="PAS"/>
    <property type="match status" value="4"/>
</dbReference>
<dbReference type="GO" id="GO:0004673">
    <property type="term" value="F:protein histidine kinase activity"/>
    <property type="evidence" value="ECO:0007669"/>
    <property type="project" value="UniProtKB-EC"/>
</dbReference>